<organism evidence="2 3">
    <name type="scientific">Araneus ventricosus</name>
    <name type="common">Orbweaver spider</name>
    <name type="synonym">Epeira ventricosa</name>
    <dbReference type="NCBI Taxonomy" id="182803"/>
    <lineage>
        <taxon>Eukaryota</taxon>
        <taxon>Metazoa</taxon>
        <taxon>Ecdysozoa</taxon>
        <taxon>Arthropoda</taxon>
        <taxon>Chelicerata</taxon>
        <taxon>Arachnida</taxon>
        <taxon>Araneae</taxon>
        <taxon>Araneomorphae</taxon>
        <taxon>Entelegynae</taxon>
        <taxon>Araneoidea</taxon>
        <taxon>Araneidae</taxon>
        <taxon>Araneus</taxon>
    </lineage>
</organism>
<dbReference type="PANTHER" id="PTHR36688:SF1">
    <property type="entry name" value="ENDONUCLEASE_EXONUCLEASE_PHOSPHATASE DOMAIN-CONTAINING PROTEIN"/>
    <property type="match status" value="1"/>
</dbReference>
<dbReference type="OrthoDB" id="6431035at2759"/>
<dbReference type="Proteomes" id="UP000499080">
    <property type="component" value="Unassembled WGS sequence"/>
</dbReference>
<proteinExistence type="predicted"/>
<dbReference type="InterPro" id="IPR052560">
    <property type="entry name" value="RdDP_mobile_element"/>
</dbReference>
<dbReference type="EMBL" id="BGPR01158266">
    <property type="protein sequence ID" value="GBL85842.1"/>
    <property type="molecule type" value="Genomic_DNA"/>
</dbReference>
<reference evidence="2 3" key="1">
    <citation type="journal article" date="2019" name="Sci. Rep.">
        <title>Orb-weaving spider Araneus ventricosus genome elucidates the spidroin gene catalogue.</title>
        <authorList>
            <person name="Kono N."/>
            <person name="Nakamura H."/>
            <person name="Ohtoshi R."/>
            <person name="Moran D.A.P."/>
            <person name="Shinohara A."/>
            <person name="Yoshida Y."/>
            <person name="Fujiwara M."/>
            <person name="Mori M."/>
            <person name="Tomita M."/>
            <person name="Arakawa K."/>
        </authorList>
    </citation>
    <scope>NUCLEOTIDE SEQUENCE [LARGE SCALE GENOMIC DNA]</scope>
</reference>
<protein>
    <submittedName>
        <fullName evidence="2">RNA-directed DNA polymerase from mobile element jockey</fullName>
    </submittedName>
</protein>
<evidence type="ECO:0000259" key="1">
    <source>
        <dbReference type="PROSITE" id="PS50878"/>
    </source>
</evidence>
<comment type="caution">
    <text evidence="2">The sequence shown here is derived from an EMBL/GenBank/DDBJ whole genome shotgun (WGS) entry which is preliminary data.</text>
</comment>
<name>A0A4Y2B0G5_ARAVE</name>
<feature type="non-terminal residue" evidence="2">
    <location>
        <position position="1"/>
    </location>
</feature>
<feature type="domain" description="Reverse transcriptase" evidence="1">
    <location>
        <begin position="300"/>
        <end position="565"/>
    </location>
</feature>
<evidence type="ECO:0000313" key="3">
    <source>
        <dbReference type="Proteomes" id="UP000499080"/>
    </source>
</evidence>
<dbReference type="InterPro" id="IPR000477">
    <property type="entry name" value="RT_dom"/>
</dbReference>
<keyword evidence="3" id="KW-1185">Reference proteome</keyword>
<gene>
    <name evidence="2" type="primary">jockeypol_251</name>
    <name evidence="2" type="ORF">AVEN_40331_1</name>
</gene>
<evidence type="ECO:0000313" key="2">
    <source>
        <dbReference type="EMBL" id="GBL85842.1"/>
    </source>
</evidence>
<keyword evidence="2" id="KW-0695">RNA-directed DNA polymerase</keyword>
<dbReference type="CDD" id="cd01650">
    <property type="entry name" value="RT_nLTR_like"/>
    <property type="match status" value="1"/>
</dbReference>
<dbReference type="Pfam" id="PF00078">
    <property type="entry name" value="RVT_1"/>
    <property type="match status" value="1"/>
</dbReference>
<dbReference type="PROSITE" id="PS50878">
    <property type="entry name" value="RT_POL"/>
    <property type="match status" value="1"/>
</dbReference>
<dbReference type="AlphaFoldDB" id="A0A4Y2B0G5"/>
<keyword evidence="2" id="KW-0808">Transferase</keyword>
<keyword evidence="2" id="KW-0548">Nucleotidyltransferase</keyword>
<dbReference type="InterPro" id="IPR043502">
    <property type="entry name" value="DNA/RNA_pol_sf"/>
</dbReference>
<dbReference type="SUPFAM" id="SSF56672">
    <property type="entry name" value="DNA/RNA polymerases"/>
    <property type="match status" value="1"/>
</dbReference>
<dbReference type="PANTHER" id="PTHR36688">
    <property type="entry name" value="ENDO/EXONUCLEASE/PHOSPHATASE DOMAIN-CONTAINING PROTEIN"/>
    <property type="match status" value="1"/>
</dbReference>
<accession>A0A4Y2B0G5</accession>
<dbReference type="GO" id="GO:0003964">
    <property type="term" value="F:RNA-directed DNA polymerase activity"/>
    <property type="evidence" value="ECO:0007669"/>
    <property type="project" value="UniProtKB-KW"/>
</dbReference>
<sequence length="712" mass="81807">APDHPTCYTRFSESVIDLAITRNFSYPTTAESLVELGSDHLPVRFHVETGTNPSVYDKQKFTPNWKKYQEYLLLADSPSSPPTTKKEIESEVHSLTALLIEAHAKTGKWVKEKNDDYSEAIRTQKETRNRLCRVWQRTRHPDDKTNYNRAHNNLKKLYNIRENKKYSNEITSVSPQDGTVWKLIKRFTREKVRMPPIITENDIAYTNEEKANEIANSLEKQFKNNDISHPPTEILVKQKVREFKRSQTHTAITPCNASEVFGNIVKLKTNKSPGIDKISNNMLKRLPLKTIFRLTDLINAILKRKYFPKAWKTAIVVPILKPGKNPQKADSYRPISLLSTISKLTEAIILKRLTTFTEDKLVPYQFGFRKKLSTTDQLLRMTEIIRDNLESGRDTGSVFIDIAKAFDRVWLDGLIYKMLVMSIPDGLVKLMSSYLHGRGFTVRVGNSFSSGRIIEAGVVQGSKLGPQCFSIFVNDITRNQETHLCMYADDTAIMSTGISQLEISENLNNYLAELGKWLIRWKIMVNVSKSQAVYFTRKRTTPPPPKLYRKPIPWSNETVYLGVTIDKTLTYKNHITKVRDKFKAAKQKLYPLLGKHSKLSLDNKLLTYKSLLRPLITYASPVWGAAAKTHLNKLEGLQNTTVRQITNSPWYLRNQNILKDLNLQTIAQHNLKLAKNFFRKIDTSTNEAIIAIPDYDPASPRKKRRARSQLHR</sequence>